<accession>A0A0W0SQ46</accession>
<keyword evidence="3" id="KW-0808">Transferase</keyword>
<keyword evidence="1" id="KW-1133">Transmembrane helix</keyword>
<organism evidence="3 4">
    <name type="scientific">Legionella drozanskii LLAP-1</name>
    <dbReference type="NCBI Taxonomy" id="1212489"/>
    <lineage>
        <taxon>Bacteria</taxon>
        <taxon>Pseudomonadati</taxon>
        <taxon>Pseudomonadota</taxon>
        <taxon>Gammaproteobacteria</taxon>
        <taxon>Legionellales</taxon>
        <taxon>Legionellaceae</taxon>
        <taxon>Legionella</taxon>
    </lineage>
</organism>
<dbReference type="EMBL" id="LNXY01000028">
    <property type="protein sequence ID" value="KTC85472.1"/>
    <property type="molecule type" value="Genomic_DNA"/>
</dbReference>
<evidence type="ECO:0000256" key="1">
    <source>
        <dbReference type="SAM" id="Phobius"/>
    </source>
</evidence>
<dbReference type="SUPFAM" id="SSF56112">
    <property type="entry name" value="Protein kinase-like (PK-like)"/>
    <property type="match status" value="1"/>
</dbReference>
<dbReference type="OrthoDB" id="4103069at2"/>
<dbReference type="GO" id="GO:0004672">
    <property type="term" value="F:protein kinase activity"/>
    <property type="evidence" value="ECO:0007669"/>
    <property type="project" value="InterPro"/>
</dbReference>
<dbReference type="PATRIC" id="fig|1212489.4.peg.2786"/>
<name>A0A0W0SQ46_9GAMM</name>
<dbReference type="STRING" id="1212489.Ldro_2644"/>
<proteinExistence type="predicted"/>
<keyword evidence="4" id="KW-1185">Reference proteome</keyword>
<feature type="transmembrane region" description="Helical" evidence="1">
    <location>
        <begin position="440"/>
        <end position="466"/>
    </location>
</feature>
<dbReference type="Gene3D" id="1.10.510.10">
    <property type="entry name" value="Transferase(Phosphotransferase) domain 1"/>
    <property type="match status" value="1"/>
</dbReference>
<protein>
    <submittedName>
        <fullName evidence="3">Serine/threonine-protein kinase</fullName>
    </submittedName>
</protein>
<evidence type="ECO:0000313" key="4">
    <source>
        <dbReference type="Proteomes" id="UP000054736"/>
    </source>
</evidence>
<dbReference type="Pfam" id="PF00069">
    <property type="entry name" value="Pkinase"/>
    <property type="match status" value="1"/>
</dbReference>
<dbReference type="Proteomes" id="UP000054736">
    <property type="component" value="Unassembled WGS sequence"/>
</dbReference>
<dbReference type="InterPro" id="IPR011009">
    <property type="entry name" value="Kinase-like_dom_sf"/>
</dbReference>
<evidence type="ECO:0000259" key="2">
    <source>
        <dbReference type="Pfam" id="PF00069"/>
    </source>
</evidence>
<comment type="caution">
    <text evidence="3">The sequence shown here is derived from an EMBL/GenBank/DDBJ whole genome shotgun (WGS) entry which is preliminary data.</text>
</comment>
<evidence type="ECO:0000313" key="3">
    <source>
        <dbReference type="EMBL" id="KTC85472.1"/>
    </source>
</evidence>
<dbReference type="InterPro" id="IPR000719">
    <property type="entry name" value="Prot_kinase_dom"/>
</dbReference>
<feature type="domain" description="Protein kinase" evidence="2">
    <location>
        <begin position="70"/>
        <end position="225"/>
    </location>
</feature>
<gene>
    <name evidence="3" type="primary">lok</name>
    <name evidence="3" type="ORF">Ldro_2644</name>
</gene>
<keyword evidence="1" id="KW-0472">Membrane</keyword>
<keyword evidence="3" id="KW-0418">Kinase</keyword>
<sequence>MTIIINSSNIAQNPWMWDYLESERQNNYDILYKGKKFTYNQQEYQLGETIFARERKKGNGYAYEMVSAIRLGSGAYGYVMKISCTISQGKENSAFQALDKDRVVKFERTKDAAKEYSVGQYAEHMHMKKPVGGRLVMRNLGDQTFSRFIRKNLPADCQKMLALTNELIRAYKEQLLEQKLVHRDLHDNNILIKLNPKQTGKPFELNIVDFGLAQYIPKGNEKEMTFFTDFCNQIIPLIRMLWDIPDAPRSVRRFLAKPHSFLDYTNFFENLLLAPAAHTQKSLDDLLDFFERLAKNQGDLSAELSGKVSEAVKASTANNMQPLRDLVLECRRCLKEQNIEKPNFPIVIFDENEKRQRLYYQIEQYYNDLENKGRSLCKTPQQKEGQELCKLVNHLRTKTLDAIYNDDASIQVQLLDCRDFCKELLNDNKELLDIRRDNNYIWGEVAVVLTSLIVLYPVVLGVNYLCTGKIGFFSETNSAKGADKLNRDFAALQTTFVC</sequence>
<reference evidence="3 4" key="1">
    <citation type="submission" date="2015-11" db="EMBL/GenBank/DDBJ databases">
        <title>Genomic analysis of 38 Legionella species identifies large and diverse effector repertoires.</title>
        <authorList>
            <person name="Burstein D."/>
            <person name="Amaro F."/>
            <person name="Zusman T."/>
            <person name="Lifshitz Z."/>
            <person name="Cohen O."/>
            <person name="Gilbert J.A."/>
            <person name="Pupko T."/>
            <person name="Shuman H.A."/>
            <person name="Segal G."/>
        </authorList>
    </citation>
    <scope>NUCLEOTIDE SEQUENCE [LARGE SCALE GENOMIC DNA]</scope>
    <source>
        <strain evidence="3 4">ATCC 700990</strain>
    </source>
</reference>
<dbReference type="AlphaFoldDB" id="A0A0W0SQ46"/>
<keyword evidence="1" id="KW-0812">Transmembrane</keyword>
<dbReference type="GO" id="GO:0005524">
    <property type="term" value="F:ATP binding"/>
    <property type="evidence" value="ECO:0007669"/>
    <property type="project" value="InterPro"/>
</dbReference>